<sequence>MKISLHHSCLDLFKSAKMQPHRNSSFINEFSEQARLAWESRDEGSDVARFAFSIPNEYGQQFHFFTVSLYRQGSNILTVRG</sequence>
<dbReference type="RefSeq" id="WP_077474510.1">
    <property type="nucleotide sequence ID" value="NZ_MLHK01000061.1"/>
</dbReference>
<evidence type="ECO:0000313" key="4">
    <source>
        <dbReference type="Proteomes" id="UP000189161"/>
    </source>
</evidence>
<dbReference type="Proteomes" id="UP000188728">
    <property type="component" value="Unassembled WGS sequence"/>
</dbReference>
<protein>
    <submittedName>
        <fullName evidence="2">Uncharacterized protein</fullName>
    </submittedName>
</protein>
<name>A0A1V3J6U2_9PAST</name>
<dbReference type="EMBL" id="MLHK01000061">
    <property type="protein sequence ID" value="OOF43927.1"/>
    <property type="molecule type" value="Genomic_DNA"/>
</dbReference>
<keyword evidence="4" id="KW-1185">Reference proteome</keyword>
<gene>
    <name evidence="1" type="ORF">BKK51_10305</name>
    <name evidence="2" type="ORF">BKK52_01290</name>
</gene>
<organism evidence="2 4">
    <name type="scientific">Rodentibacter trehalosifermentans</name>
    <dbReference type="NCBI Taxonomy" id="1908263"/>
    <lineage>
        <taxon>Bacteria</taxon>
        <taxon>Pseudomonadati</taxon>
        <taxon>Pseudomonadota</taxon>
        <taxon>Gammaproteobacteria</taxon>
        <taxon>Pasteurellales</taxon>
        <taxon>Pasteurellaceae</taxon>
        <taxon>Rodentibacter</taxon>
    </lineage>
</organism>
<accession>A0A1V3J6U2</accession>
<evidence type="ECO:0000313" key="1">
    <source>
        <dbReference type="EMBL" id="OOF43927.1"/>
    </source>
</evidence>
<evidence type="ECO:0000313" key="3">
    <source>
        <dbReference type="Proteomes" id="UP000188728"/>
    </source>
</evidence>
<reference evidence="3 4" key="1">
    <citation type="submission" date="2016-10" db="EMBL/GenBank/DDBJ databases">
        <title>Rodentibacter gen. nov. and new species.</title>
        <authorList>
            <person name="Christensen H."/>
        </authorList>
    </citation>
    <scope>NUCLEOTIDE SEQUENCE [LARGE SCALE GENOMIC DNA]</scope>
    <source>
        <strain evidence="1 3">H1983213011</strain>
        <strain evidence="2 4">H1987082031</strain>
    </source>
</reference>
<dbReference type="Proteomes" id="UP000189161">
    <property type="component" value="Unassembled WGS sequence"/>
</dbReference>
<dbReference type="EMBL" id="MLHL01000006">
    <property type="protein sequence ID" value="OOF50810.1"/>
    <property type="molecule type" value="Genomic_DNA"/>
</dbReference>
<proteinExistence type="predicted"/>
<dbReference type="OrthoDB" id="5679831at2"/>
<comment type="caution">
    <text evidence="2">The sequence shown here is derived from an EMBL/GenBank/DDBJ whole genome shotgun (WGS) entry which is preliminary data.</text>
</comment>
<evidence type="ECO:0000313" key="2">
    <source>
        <dbReference type="EMBL" id="OOF50810.1"/>
    </source>
</evidence>
<dbReference type="AlphaFoldDB" id="A0A1V3J6U2"/>
<accession>A0A1V3INV3</accession>